<keyword evidence="1" id="KW-0732">Signal</keyword>
<name>A0A9P4K1L1_9PLEO</name>
<feature type="signal peptide" evidence="1">
    <location>
        <begin position="1"/>
        <end position="16"/>
    </location>
</feature>
<gene>
    <name evidence="2" type="ORF">CC78DRAFT_547130</name>
</gene>
<proteinExistence type="predicted"/>
<sequence length="205" mass="21708">MRSAIVLTGLLPVVYSLAVRATPEWSPAEGTAATCTESAYGQLVWGDKSKDELVKNACNAILNVEESPCNGERKNKMICLAITPAIKGPIGYMQSACFEKDGVKRCDKLGLQLTITPPGSDSEDSTGVTQPSLMWKDCVGYFNTIFDKPNPIGCAKDDGMPHLGEVKASGGMKGSVFKASLERYPGAPEISGAENLVNTMGSIAV</sequence>
<evidence type="ECO:0000313" key="3">
    <source>
        <dbReference type="Proteomes" id="UP000800093"/>
    </source>
</evidence>
<reference evidence="3" key="1">
    <citation type="journal article" date="2020" name="Stud. Mycol.">
        <title>101 Dothideomycetes genomes: A test case for predicting lifestyles and emergence of pathogens.</title>
        <authorList>
            <person name="Haridas S."/>
            <person name="Albert R."/>
            <person name="Binder M."/>
            <person name="Bloem J."/>
            <person name="LaButti K."/>
            <person name="Salamov A."/>
            <person name="Andreopoulos B."/>
            <person name="Baker S."/>
            <person name="Barry K."/>
            <person name="Bills G."/>
            <person name="Bluhm B."/>
            <person name="Cannon C."/>
            <person name="Castanera R."/>
            <person name="Culley D."/>
            <person name="Daum C."/>
            <person name="Ezra D."/>
            <person name="Gonzalez J."/>
            <person name="Henrissat B."/>
            <person name="Kuo A."/>
            <person name="Liang C."/>
            <person name="Lipzen A."/>
            <person name="Lutzoni F."/>
            <person name="Magnuson J."/>
            <person name="Mondo S."/>
            <person name="Nolan M."/>
            <person name="Ohm R."/>
            <person name="Pangilinan J."/>
            <person name="Park H.-J."/>
            <person name="Ramirez L."/>
            <person name="Alfaro M."/>
            <person name="Sun H."/>
            <person name="Tritt A."/>
            <person name="Yoshinaga Y."/>
            <person name="Zwiers L.-H."/>
            <person name="Turgeon B."/>
            <person name="Goodwin S."/>
            <person name="Spatafora J."/>
            <person name="Crous P."/>
            <person name="Grigoriev I."/>
        </authorList>
    </citation>
    <scope>NUCLEOTIDE SEQUENCE [LARGE SCALE GENOMIC DNA]</scope>
    <source>
        <strain evidence="3">CBS 304.66</strain>
    </source>
</reference>
<feature type="chain" id="PRO_5040400812" evidence="1">
    <location>
        <begin position="17"/>
        <end position="205"/>
    </location>
</feature>
<dbReference type="AlphaFoldDB" id="A0A9P4K1L1"/>
<accession>A0A9P4K1L1</accession>
<evidence type="ECO:0000313" key="2">
    <source>
        <dbReference type="EMBL" id="KAF2260932.1"/>
    </source>
</evidence>
<evidence type="ECO:0000256" key="1">
    <source>
        <dbReference type="SAM" id="SignalP"/>
    </source>
</evidence>
<keyword evidence="3" id="KW-1185">Reference proteome</keyword>
<protein>
    <submittedName>
        <fullName evidence="2">Uncharacterized protein</fullName>
    </submittedName>
</protein>
<comment type="caution">
    <text evidence="2">The sequence shown here is derived from an EMBL/GenBank/DDBJ whole genome shotgun (WGS) entry which is preliminary data.</text>
</comment>
<dbReference type="Proteomes" id="UP000800093">
    <property type="component" value="Unassembled WGS sequence"/>
</dbReference>
<organism evidence="2 3">
    <name type="scientific">Lojkania enalia</name>
    <dbReference type="NCBI Taxonomy" id="147567"/>
    <lineage>
        <taxon>Eukaryota</taxon>
        <taxon>Fungi</taxon>
        <taxon>Dikarya</taxon>
        <taxon>Ascomycota</taxon>
        <taxon>Pezizomycotina</taxon>
        <taxon>Dothideomycetes</taxon>
        <taxon>Pleosporomycetidae</taxon>
        <taxon>Pleosporales</taxon>
        <taxon>Pleosporales incertae sedis</taxon>
        <taxon>Lojkania</taxon>
    </lineage>
</organism>
<dbReference type="EMBL" id="ML986669">
    <property type="protein sequence ID" value="KAF2260932.1"/>
    <property type="molecule type" value="Genomic_DNA"/>
</dbReference>